<reference evidence="2" key="1">
    <citation type="submission" date="2024-01" db="EMBL/GenBank/DDBJ databases">
        <authorList>
            <person name="Webb A."/>
        </authorList>
    </citation>
    <scope>NUCLEOTIDE SEQUENCE</scope>
    <source>
        <strain evidence="2">Pm1</strain>
    </source>
</reference>
<dbReference type="AlphaFoldDB" id="A0AAV1UEL3"/>
<dbReference type="Proteomes" id="UP001162060">
    <property type="component" value="Unassembled WGS sequence"/>
</dbReference>
<dbReference type="EMBL" id="CAKLBY020000259">
    <property type="protein sequence ID" value="CAK7940642.1"/>
    <property type="molecule type" value="Genomic_DNA"/>
</dbReference>
<evidence type="ECO:0000313" key="4">
    <source>
        <dbReference type="Proteomes" id="UP001162060"/>
    </source>
</evidence>
<dbReference type="EMBL" id="CAKLBY020000190">
    <property type="protein sequence ID" value="CAK7932711.1"/>
    <property type="molecule type" value="Genomic_DNA"/>
</dbReference>
<name>A0AAV1UEL3_9STRA</name>
<accession>A0AAV1UEL3</accession>
<comment type="caution">
    <text evidence="2">The sequence shown here is derived from an EMBL/GenBank/DDBJ whole genome shotgun (WGS) entry which is preliminary data.</text>
</comment>
<evidence type="ECO:0000256" key="1">
    <source>
        <dbReference type="SAM" id="MobiDB-lite"/>
    </source>
</evidence>
<proteinExistence type="predicted"/>
<protein>
    <submittedName>
        <fullName evidence="2">Uncharacterized protein</fullName>
    </submittedName>
</protein>
<sequence length="39" mass="3940">MTPAADIPQAERPATGGEDAERQSTARVTDQGGGPARSS</sequence>
<evidence type="ECO:0000313" key="3">
    <source>
        <dbReference type="EMBL" id="CAK7940642.1"/>
    </source>
</evidence>
<feature type="region of interest" description="Disordered" evidence="1">
    <location>
        <begin position="1"/>
        <end position="39"/>
    </location>
</feature>
<gene>
    <name evidence="2" type="ORF">PM001_LOCUS17861</name>
    <name evidence="3" type="ORF">PM001_LOCUS25792</name>
</gene>
<organism evidence="2 4">
    <name type="scientific">Peronospora matthiolae</name>
    <dbReference type="NCBI Taxonomy" id="2874970"/>
    <lineage>
        <taxon>Eukaryota</taxon>
        <taxon>Sar</taxon>
        <taxon>Stramenopiles</taxon>
        <taxon>Oomycota</taxon>
        <taxon>Peronosporomycetes</taxon>
        <taxon>Peronosporales</taxon>
        <taxon>Peronosporaceae</taxon>
        <taxon>Peronospora</taxon>
    </lineage>
</organism>
<evidence type="ECO:0000313" key="2">
    <source>
        <dbReference type="EMBL" id="CAK7932711.1"/>
    </source>
</evidence>